<evidence type="ECO:0000259" key="11">
    <source>
        <dbReference type="Pfam" id="PF00408"/>
    </source>
</evidence>
<comment type="similarity">
    <text evidence="4 10">Belongs to the phosphohexose mutase family.</text>
</comment>
<evidence type="ECO:0000259" key="12">
    <source>
        <dbReference type="Pfam" id="PF02878"/>
    </source>
</evidence>
<dbReference type="PANTHER" id="PTHR43771">
    <property type="entry name" value="PHOSPHOMANNOMUTASE"/>
    <property type="match status" value="1"/>
</dbReference>
<dbReference type="PRINTS" id="PR00509">
    <property type="entry name" value="PGMPMM"/>
</dbReference>
<organism evidence="15 16">
    <name type="scientific">SAR86 cluster bacterium</name>
    <dbReference type="NCBI Taxonomy" id="2030880"/>
    <lineage>
        <taxon>Bacteria</taxon>
        <taxon>Pseudomonadati</taxon>
        <taxon>Pseudomonadota</taxon>
        <taxon>Gammaproteobacteria</taxon>
        <taxon>SAR86 cluster</taxon>
    </lineage>
</organism>
<dbReference type="Gene3D" id="3.40.120.10">
    <property type="entry name" value="Alpha-D-Glucose-1,6-Bisphosphate, subunit A, domain 3"/>
    <property type="match status" value="3"/>
</dbReference>
<dbReference type="InterPro" id="IPR036900">
    <property type="entry name" value="A-D-PHexomutase_C_sf"/>
</dbReference>
<dbReference type="SUPFAM" id="SSF55957">
    <property type="entry name" value="Phosphoglucomutase, C-terminal domain"/>
    <property type="match status" value="1"/>
</dbReference>
<feature type="domain" description="Alpha-D-phosphohexomutase alpha/beta/alpha" evidence="13">
    <location>
        <begin position="150"/>
        <end position="249"/>
    </location>
</feature>
<evidence type="ECO:0000256" key="7">
    <source>
        <dbReference type="ARBA" id="ARBA00022723"/>
    </source>
</evidence>
<dbReference type="InterPro" id="IPR005846">
    <property type="entry name" value="A-D-PHexomutase_a/b/a-III"/>
</dbReference>
<comment type="pathway">
    <text evidence="3">Nucleotide-sugar biosynthesis; GDP-alpha-D-mannose biosynthesis; alpha-D-mannose 1-phosphate from D-fructose 6-phosphate: step 2/2.</text>
</comment>
<dbReference type="CDD" id="cd03089">
    <property type="entry name" value="PMM_PGM"/>
    <property type="match status" value="1"/>
</dbReference>
<dbReference type="AlphaFoldDB" id="A0A520MZW3"/>
<dbReference type="PANTHER" id="PTHR43771:SF2">
    <property type="entry name" value="PHOSPHOMANNOMUTASE_PHOSPHOGLUCOMUTASE"/>
    <property type="match status" value="1"/>
</dbReference>
<evidence type="ECO:0000259" key="13">
    <source>
        <dbReference type="Pfam" id="PF02879"/>
    </source>
</evidence>
<dbReference type="Gene3D" id="3.30.310.50">
    <property type="entry name" value="Alpha-D-phosphohexomutase, C-terminal domain"/>
    <property type="match status" value="1"/>
</dbReference>
<dbReference type="GO" id="GO:0000287">
    <property type="term" value="F:magnesium ion binding"/>
    <property type="evidence" value="ECO:0007669"/>
    <property type="project" value="InterPro"/>
</dbReference>
<gene>
    <name evidence="15" type="ORF">EVA93_03635</name>
</gene>
<evidence type="ECO:0000313" key="16">
    <source>
        <dbReference type="Proteomes" id="UP000318710"/>
    </source>
</evidence>
<evidence type="ECO:0000256" key="10">
    <source>
        <dbReference type="RuleBase" id="RU004326"/>
    </source>
</evidence>
<evidence type="ECO:0000313" key="15">
    <source>
        <dbReference type="EMBL" id="RZO26770.1"/>
    </source>
</evidence>
<evidence type="ECO:0000256" key="2">
    <source>
        <dbReference type="ARBA" id="ARBA00001946"/>
    </source>
</evidence>
<dbReference type="GO" id="GO:0005975">
    <property type="term" value="P:carbohydrate metabolic process"/>
    <property type="evidence" value="ECO:0007669"/>
    <property type="project" value="InterPro"/>
</dbReference>
<dbReference type="Pfam" id="PF02879">
    <property type="entry name" value="PGM_PMM_II"/>
    <property type="match status" value="1"/>
</dbReference>
<dbReference type="InterPro" id="IPR016055">
    <property type="entry name" value="A-D-PHexomutase_a/b/a-I/II/III"/>
</dbReference>
<comment type="catalytic activity">
    <reaction evidence="1">
        <text>alpha-D-mannose 1-phosphate = D-mannose 6-phosphate</text>
        <dbReference type="Rhea" id="RHEA:11140"/>
        <dbReference type="ChEBI" id="CHEBI:58409"/>
        <dbReference type="ChEBI" id="CHEBI:58735"/>
        <dbReference type="EC" id="5.4.2.8"/>
    </reaction>
</comment>
<keyword evidence="8 10" id="KW-0460">Magnesium</keyword>
<evidence type="ECO:0000256" key="1">
    <source>
        <dbReference type="ARBA" id="ARBA00000586"/>
    </source>
</evidence>
<keyword evidence="9" id="KW-0413">Isomerase</keyword>
<comment type="cofactor">
    <cofactor evidence="2">
        <name>Mg(2+)</name>
        <dbReference type="ChEBI" id="CHEBI:18420"/>
    </cofactor>
</comment>
<evidence type="ECO:0000256" key="5">
    <source>
        <dbReference type="ARBA" id="ARBA00012730"/>
    </source>
</evidence>
<evidence type="ECO:0000256" key="3">
    <source>
        <dbReference type="ARBA" id="ARBA00004699"/>
    </source>
</evidence>
<dbReference type="Pfam" id="PF02880">
    <property type="entry name" value="PGM_PMM_III"/>
    <property type="match status" value="1"/>
</dbReference>
<name>A0A520MZW3_9GAMM</name>
<sequence>MEIAKSIFREYDIRGVYPDQVNENAMSLIAKAIAIKCDQENVREICIGRDGRLSGESLLKSLEKSLSCYGINIQNIGLVTTPLLYYAAKKNKCKSGVMITGSHNPKNYNGIKLIINDKPVSGKEIYKLLDRNKDKSEAPGKIEFFDIKSDYIEEVKNNIQIDENFKLKVVIDCGNGAAGCIAPKLFSELGCEVIELFTEVDGNFPNHHPDPGKLENLQDLIAKVKLTKADLGLAFDGDGDRVGLITDRGDVIYPDKILMMFCKEILNINKGSIIFDVKCTNALPDLIKNLGGTPIMSPTGHFHIKNGIKEHNPLLAGEMSGHIFFNDKWHGFDDGHYSGARIIELISNNKRSISAINNDLPNLFSTPELNITVTDETKFQIIEDFSMKCNLKGEKINIDGLRINFKNGWGLLRASNTTPKLVMRFEGNTENDLKEIQNNFLHELSRICPNIDINLD</sequence>
<evidence type="ECO:0000256" key="4">
    <source>
        <dbReference type="ARBA" id="ARBA00010231"/>
    </source>
</evidence>
<keyword evidence="6" id="KW-0597">Phosphoprotein</keyword>
<dbReference type="EC" id="5.4.2.8" evidence="5"/>
<dbReference type="PROSITE" id="PS00710">
    <property type="entry name" value="PGM_PMM"/>
    <property type="match status" value="1"/>
</dbReference>
<dbReference type="Pfam" id="PF02878">
    <property type="entry name" value="PGM_PMM_I"/>
    <property type="match status" value="1"/>
</dbReference>
<dbReference type="InterPro" id="IPR005845">
    <property type="entry name" value="A-D-PHexomutase_a/b/a-II"/>
</dbReference>
<dbReference type="InterPro" id="IPR005843">
    <property type="entry name" value="A-D-PHexomutase_C"/>
</dbReference>
<feature type="domain" description="Alpha-D-phosphohexomutase alpha/beta/alpha" evidence="14">
    <location>
        <begin position="254"/>
        <end position="362"/>
    </location>
</feature>
<dbReference type="InterPro" id="IPR016066">
    <property type="entry name" value="A-D-PHexomutase_CS"/>
</dbReference>
<reference evidence="15 16" key="1">
    <citation type="submission" date="2019-02" db="EMBL/GenBank/DDBJ databases">
        <title>Prokaryotic population dynamics and viral predation in marine succession experiment using metagenomics: the confinement effect.</title>
        <authorList>
            <person name="Haro-Moreno J.M."/>
            <person name="Rodriguez-Valera F."/>
            <person name="Lopez-Perez M."/>
        </authorList>
    </citation>
    <scope>NUCLEOTIDE SEQUENCE [LARGE SCALE GENOMIC DNA]</scope>
    <source>
        <strain evidence="15">MED-G160</strain>
    </source>
</reference>
<dbReference type="Pfam" id="PF00408">
    <property type="entry name" value="PGM_PMM_IV"/>
    <property type="match status" value="1"/>
</dbReference>
<accession>A0A520MZW3</accession>
<dbReference type="Proteomes" id="UP000318710">
    <property type="component" value="Unassembled WGS sequence"/>
</dbReference>
<evidence type="ECO:0000256" key="8">
    <source>
        <dbReference type="ARBA" id="ARBA00022842"/>
    </source>
</evidence>
<dbReference type="InterPro" id="IPR005844">
    <property type="entry name" value="A-D-PHexomutase_a/b/a-I"/>
</dbReference>
<evidence type="ECO:0000259" key="14">
    <source>
        <dbReference type="Pfam" id="PF02880"/>
    </source>
</evidence>
<dbReference type="FunFam" id="3.40.120.10:FF:000021">
    <property type="entry name" value="Phosphomannomutase/phosphoglucomutase"/>
    <property type="match status" value="1"/>
</dbReference>
<dbReference type="SUPFAM" id="SSF53738">
    <property type="entry name" value="Phosphoglucomutase, first 3 domains"/>
    <property type="match status" value="3"/>
</dbReference>
<protein>
    <recommendedName>
        <fullName evidence="5">phosphomannomutase</fullName>
        <ecNumber evidence="5">5.4.2.8</ecNumber>
    </recommendedName>
</protein>
<dbReference type="InterPro" id="IPR005841">
    <property type="entry name" value="Alpha-D-phosphohexomutase_SF"/>
</dbReference>
<evidence type="ECO:0000256" key="9">
    <source>
        <dbReference type="ARBA" id="ARBA00023235"/>
    </source>
</evidence>
<keyword evidence="7 10" id="KW-0479">Metal-binding</keyword>
<comment type="caution">
    <text evidence="15">The sequence shown here is derived from an EMBL/GenBank/DDBJ whole genome shotgun (WGS) entry which is preliminary data.</text>
</comment>
<dbReference type="GO" id="GO:0004615">
    <property type="term" value="F:phosphomannomutase activity"/>
    <property type="evidence" value="ECO:0007669"/>
    <property type="project" value="UniProtKB-EC"/>
</dbReference>
<proteinExistence type="inferred from homology"/>
<dbReference type="EMBL" id="SHBF01000021">
    <property type="protein sequence ID" value="RZO26770.1"/>
    <property type="molecule type" value="Genomic_DNA"/>
</dbReference>
<evidence type="ECO:0000256" key="6">
    <source>
        <dbReference type="ARBA" id="ARBA00022553"/>
    </source>
</evidence>
<feature type="domain" description="Alpha-D-phosphohexomutase alpha/beta/alpha" evidence="12">
    <location>
        <begin position="6"/>
        <end position="126"/>
    </location>
</feature>
<feature type="domain" description="Alpha-D-phosphohexomutase C-terminal" evidence="11">
    <location>
        <begin position="368"/>
        <end position="440"/>
    </location>
</feature>